<dbReference type="SUPFAM" id="SSF55785">
    <property type="entry name" value="PYP-like sensor domain (PAS domain)"/>
    <property type="match status" value="1"/>
</dbReference>
<dbReference type="InterPro" id="IPR035965">
    <property type="entry name" value="PAS-like_dom_sf"/>
</dbReference>
<dbReference type="Pfam" id="PF00989">
    <property type="entry name" value="PAS"/>
    <property type="match status" value="1"/>
</dbReference>
<protein>
    <recommendedName>
        <fullName evidence="1">PAS domain-containing protein</fullName>
    </recommendedName>
</protein>
<sequence>KELPRLLLVTPIIVSFTGKVTNKLDSVIKKFDLTVFHIPEKDSLENIVRYAFLKKNDKREQMNLLLINQEIKTDLLRKLKGKTGKIWEKGEDFTDLYYGVDEYGIINTIGDEVLQVLGFSRDEIIGRHFSELIVRNEFERVKRAFTERRTGARGVKEVLIRFKTKDGGYKEFVIDAQGVHIPSMKECPRNNPGRVYIGTFGEARIRGRCEESMDVFDSSPGPMVIYSQIDKRMVVNRGFEQFSRYKKEELFDKNPGYFERTDKS</sequence>
<gene>
    <name evidence="2" type="ORF">S12H4_39170</name>
</gene>
<dbReference type="CDD" id="cd00130">
    <property type="entry name" value="PAS"/>
    <property type="match status" value="1"/>
</dbReference>
<dbReference type="InterPro" id="IPR013767">
    <property type="entry name" value="PAS_fold"/>
</dbReference>
<accession>X1SYU8</accession>
<dbReference type="NCBIfam" id="TIGR00229">
    <property type="entry name" value="sensory_box"/>
    <property type="match status" value="1"/>
</dbReference>
<dbReference type="EMBL" id="BARW01023648">
    <property type="protein sequence ID" value="GAI98113.1"/>
    <property type="molecule type" value="Genomic_DNA"/>
</dbReference>
<comment type="caution">
    <text evidence="2">The sequence shown here is derived from an EMBL/GenBank/DDBJ whole genome shotgun (WGS) entry which is preliminary data.</text>
</comment>
<evidence type="ECO:0000313" key="2">
    <source>
        <dbReference type="EMBL" id="GAI98113.1"/>
    </source>
</evidence>
<dbReference type="Gene3D" id="3.30.450.20">
    <property type="entry name" value="PAS domain"/>
    <property type="match status" value="1"/>
</dbReference>
<reference evidence="2" key="1">
    <citation type="journal article" date="2014" name="Front. Microbiol.">
        <title>High frequency of phylogenetically diverse reductive dehalogenase-homologous genes in deep subseafloor sedimentary metagenomes.</title>
        <authorList>
            <person name="Kawai M."/>
            <person name="Futagami T."/>
            <person name="Toyoda A."/>
            <person name="Takaki Y."/>
            <person name="Nishi S."/>
            <person name="Hori S."/>
            <person name="Arai W."/>
            <person name="Tsubouchi T."/>
            <person name="Morono Y."/>
            <person name="Uchiyama I."/>
            <person name="Ito T."/>
            <person name="Fujiyama A."/>
            <person name="Inagaki F."/>
            <person name="Takami H."/>
        </authorList>
    </citation>
    <scope>NUCLEOTIDE SEQUENCE</scope>
    <source>
        <strain evidence="2">Expedition CK06-06</strain>
    </source>
</reference>
<name>X1SYU8_9ZZZZ</name>
<dbReference type="PROSITE" id="PS50112">
    <property type="entry name" value="PAS"/>
    <property type="match status" value="1"/>
</dbReference>
<dbReference type="InterPro" id="IPR000014">
    <property type="entry name" value="PAS"/>
</dbReference>
<dbReference type="AlphaFoldDB" id="X1SYU8"/>
<evidence type="ECO:0000259" key="1">
    <source>
        <dbReference type="PROSITE" id="PS50112"/>
    </source>
</evidence>
<feature type="domain" description="PAS" evidence="1">
    <location>
        <begin position="91"/>
        <end position="152"/>
    </location>
</feature>
<feature type="non-terminal residue" evidence="2">
    <location>
        <position position="264"/>
    </location>
</feature>
<feature type="non-terminal residue" evidence="2">
    <location>
        <position position="1"/>
    </location>
</feature>
<proteinExistence type="predicted"/>
<dbReference type="GO" id="GO:0006355">
    <property type="term" value="P:regulation of DNA-templated transcription"/>
    <property type="evidence" value="ECO:0007669"/>
    <property type="project" value="InterPro"/>
</dbReference>
<organism evidence="2">
    <name type="scientific">marine sediment metagenome</name>
    <dbReference type="NCBI Taxonomy" id="412755"/>
    <lineage>
        <taxon>unclassified sequences</taxon>
        <taxon>metagenomes</taxon>
        <taxon>ecological metagenomes</taxon>
    </lineage>
</organism>